<accession>A0A7J0FEK5</accession>
<organism evidence="1 2">
    <name type="scientific">Actinidia rufa</name>
    <dbReference type="NCBI Taxonomy" id="165716"/>
    <lineage>
        <taxon>Eukaryota</taxon>
        <taxon>Viridiplantae</taxon>
        <taxon>Streptophyta</taxon>
        <taxon>Embryophyta</taxon>
        <taxon>Tracheophyta</taxon>
        <taxon>Spermatophyta</taxon>
        <taxon>Magnoliopsida</taxon>
        <taxon>eudicotyledons</taxon>
        <taxon>Gunneridae</taxon>
        <taxon>Pentapetalae</taxon>
        <taxon>asterids</taxon>
        <taxon>Ericales</taxon>
        <taxon>Actinidiaceae</taxon>
        <taxon>Actinidia</taxon>
    </lineage>
</organism>
<keyword evidence="2" id="KW-1185">Reference proteome</keyword>
<name>A0A7J0FEK5_9ERIC</name>
<evidence type="ECO:0000313" key="2">
    <source>
        <dbReference type="Proteomes" id="UP000585474"/>
    </source>
</evidence>
<gene>
    <name evidence="1" type="ORF">Acr_11g0014370</name>
</gene>
<comment type="caution">
    <text evidence="1">The sequence shown here is derived from an EMBL/GenBank/DDBJ whole genome shotgun (WGS) entry which is preliminary data.</text>
</comment>
<sequence length="196" mass="21345">MTTFHVYRDVILISKLLHGTILGSVGFGGCRSGLTDVVFKFIRQKSKSEDSQPNEKKQLTINYQRLRLGMGAVRKYSAVQVTFCHLSSLGIIVGVAPRPSFQCYYYSELDKKWRLEGNDGLNSGGYSSVAVTSPSSGTEGLRARSVATVGRDLCPARPMSNGVRTEFRRKVPTSSLCSGSSSRVPALARSGCVIVR</sequence>
<dbReference type="EMBL" id="BJWL01000011">
    <property type="protein sequence ID" value="GFY97131.1"/>
    <property type="molecule type" value="Genomic_DNA"/>
</dbReference>
<evidence type="ECO:0000313" key="1">
    <source>
        <dbReference type="EMBL" id="GFY97131.1"/>
    </source>
</evidence>
<dbReference type="Proteomes" id="UP000585474">
    <property type="component" value="Unassembled WGS sequence"/>
</dbReference>
<protein>
    <submittedName>
        <fullName evidence="1">Uncharacterized protein</fullName>
    </submittedName>
</protein>
<dbReference type="AlphaFoldDB" id="A0A7J0FEK5"/>
<proteinExistence type="predicted"/>
<reference evidence="1 2" key="1">
    <citation type="submission" date="2019-07" db="EMBL/GenBank/DDBJ databases">
        <title>De Novo Assembly of kiwifruit Actinidia rufa.</title>
        <authorList>
            <person name="Sugita-Konishi S."/>
            <person name="Sato K."/>
            <person name="Mori E."/>
            <person name="Abe Y."/>
            <person name="Kisaki G."/>
            <person name="Hamano K."/>
            <person name="Suezawa K."/>
            <person name="Otani M."/>
            <person name="Fukuda T."/>
            <person name="Manabe T."/>
            <person name="Gomi K."/>
            <person name="Tabuchi M."/>
            <person name="Akimitsu K."/>
            <person name="Kataoka I."/>
        </authorList>
    </citation>
    <scope>NUCLEOTIDE SEQUENCE [LARGE SCALE GENOMIC DNA]</scope>
    <source>
        <strain evidence="2">cv. Fuchu</strain>
    </source>
</reference>